<reference evidence="3" key="1">
    <citation type="submission" date="2020-10" db="EMBL/GenBank/DDBJ databases">
        <title>Whole-genome sequence of Luteibacter sp. EIF3.</title>
        <authorList>
            <person name="Friedrich I."/>
            <person name="Hertel R."/>
            <person name="Daniel R."/>
        </authorList>
    </citation>
    <scope>NUCLEOTIDE SEQUENCE</scope>
    <source>
        <strain evidence="3">EIF3</strain>
    </source>
</reference>
<dbReference type="InterPro" id="IPR026866">
    <property type="entry name" value="CR006_AAA"/>
</dbReference>
<dbReference type="SUPFAM" id="SSF52540">
    <property type="entry name" value="P-loop containing nucleoside triphosphate hydrolases"/>
    <property type="match status" value="1"/>
</dbReference>
<keyword evidence="4" id="KW-1185">Reference proteome</keyword>
<protein>
    <submittedName>
        <fullName evidence="3">AAA family ATPase</fullName>
    </submittedName>
</protein>
<dbReference type="RefSeq" id="WP_250338926.1">
    <property type="nucleotide sequence ID" value="NZ_CP063231.1"/>
</dbReference>
<feature type="domain" description="Protein CR006 P-loop" evidence="2">
    <location>
        <begin position="385"/>
        <end position="699"/>
    </location>
</feature>
<accession>A0ABY4SZR3</accession>
<dbReference type="InterPro" id="IPR027417">
    <property type="entry name" value="P-loop_NTPase"/>
</dbReference>
<dbReference type="PANTHER" id="PTHR32182">
    <property type="entry name" value="DNA REPLICATION AND REPAIR PROTEIN RECF"/>
    <property type="match status" value="1"/>
</dbReference>
<dbReference type="EMBL" id="CP063231">
    <property type="protein sequence ID" value="URL58181.1"/>
    <property type="molecule type" value="Genomic_DNA"/>
</dbReference>
<feature type="coiled-coil region" evidence="1">
    <location>
        <begin position="500"/>
        <end position="532"/>
    </location>
</feature>
<dbReference type="Gene3D" id="3.40.50.300">
    <property type="entry name" value="P-loop containing nucleotide triphosphate hydrolases"/>
    <property type="match status" value="1"/>
</dbReference>
<dbReference type="Pfam" id="PF13166">
    <property type="entry name" value="AAA_13"/>
    <property type="match status" value="1"/>
</dbReference>
<sequence length="867" mass="94537">MTILDEVRRWAQGLPDWQREAAARLDEKVSLEEADDKDLYAILKAARGIEDPQAREPRPRVAEPANIRENPGEPVTLLAVTEVRHVNALATKGALTFSPTGLTVIYGANGSGKSGYARILKQVCFARDKREKVLPNTNLPADQVGTPSADLMGSIGGVDTPVTWVNNEPSATILDRVAVFDHTCARAFLDNEGSFAYAPAGLDILADLGAVCVRMRARLQKDIEDAAPNVLPLRDLASRTTTVAGKIAAAVPAGVSEAQVIEAAGLSKEQAERLETVIRAIAAPDPAAQAAAFRHQALRIGAISSAITSALERVSDEKVNHLKGLIAASNEAKAAAEFAAKAFHEKPGQLPQTGSEPWRMMFEAARTFAVTSEPVKAFPHLHIGDACPLCQQALDEPAVARLAEFETFITGKIQTAADAARETAAVAFRQVREANVDLGLSPAALAELNGFSEELAGQCETFQQSLRDRLAAILKAAGKGTWDAIPGVVPDPGGNLNWIVDDLKSRAAAMEAAADEALKKKLVAERDELEARRLLGDLKAVAIKAIEQHAHREKLRACLPDVVTTHITRKSTELTNNMATQLLMDALNEELSQLNIANLRVAMKAEGERGRASFKLVLERPGKMPASDVLSEGEQRAVAIASFLTERRLSGDGSGVIFDDPVCSMDHRHRQRVARRLAKEAAARQVIVFTHDMFFLFALMDEAENLEVKIAPRTLSQTQDGFGVTTDELPFDGSTTKARVGWLKSEQVACEKLNRLGEQAAYDKRARDLYTKLREAWEGCVEEMLLNGTVERFRKSVETNRLKAVEITDPDVEKVVENMSRCSNYAHNVARRADVEIPTPEEIMADIQALEDWRVELDARRKKTKRA</sequence>
<gene>
    <name evidence="3" type="ORF">IM816_16530</name>
</gene>
<proteinExistence type="predicted"/>
<keyword evidence="1" id="KW-0175">Coiled coil</keyword>
<organism evidence="3 4">
    <name type="scientific">Luteibacter flocculans</name>
    <dbReference type="NCBI Taxonomy" id="2780091"/>
    <lineage>
        <taxon>Bacteria</taxon>
        <taxon>Pseudomonadati</taxon>
        <taxon>Pseudomonadota</taxon>
        <taxon>Gammaproteobacteria</taxon>
        <taxon>Lysobacterales</taxon>
        <taxon>Rhodanobacteraceae</taxon>
        <taxon>Luteibacter</taxon>
    </lineage>
</organism>
<name>A0ABY4SZR3_9GAMM</name>
<evidence type="ECO:0000259" key="2">
    <source>
        <dbReference type="Pfam" id="PF13166"/>
    </source>
</evidence>
<evidence type="ECO:0000313" key="4">
    <source>
        <dbReference type="Proteomes" id="UP001056681"/>
    </source>
</evidence>
<dbReference type="Proteomes" id="UP001056681">
    <property type="component" value="Chromosome"/>
</dbReference>
<dbReference type="PANTHER" id="PTHR32182:SF0">
    <property type="entry name" value="DNA REPLICATION AND REPAIR PROTEIN RECF"/>
    <property type="match status" value="1"/>
</dbReference>
<evidence type="ECO:0000256" key="1">
    <source>
        <dbReference type="SAM" id="Coils"/>
    </source>
</evidence>
<evidence type="ECO:0000313" key="3">
    <source>
        <dbReference type="EMBL" id="URL58181.1"/>
    </source>
</evidence>
<dbReference type="CDD" id="cd00267">
    <property type="entry name" value="ABC_ATPase"/>
    <property type="match status" value="1"/>
</dbReference>